<keyword evidence="3" id="KW-1185">Reference proteome</keyword>
<dbReference type="Proteomes" id="UP000749040">
    <property type="component" value="Unassembled WGS sequence"/>
</dbReference>
<gene>
    <name evidence="2" type="ORF">ITX44_03675</name>
</gene>
<dbReference type="RefSeq" id="WP_205355518.1">
    <property type="nucleotide sequence ID" value="NZ_JADKYB010000002.1"/>
</dbReference>
<dbReference type="InterPro" id="IPR036291">
    <property type="entry name" value="NAD(P)-bd_dom_sf"/>
</dbReference>
<dbReference type="Pfam" id="PF01408">
    <property type="entry name" value="GFO_IDH_MocA"/>
    <property type="match status" value="1"/>
</dbReference>
<comment type="caution">
    <text evidence="2">The sequence shown here is derived from an EMBL/GenBank/DDBJ whole genome shotgun (WGS) entry which is preliminary data.</text>
</comment>
<sequence>MPLPVVLPVALIGAGKVAHAAHVREIRDLPDDLRLVAVVERDLAHAAAVTGGPAGFPDAVVCTDVADAVRAGARAALVCTPWWTHRDVVLECLAQGLPVLCEKPVGLDLAEIDEMIAAEAAAQLPVAAGYMKRHDPIVRMFVDHCRAHLDRARRLTVDIHDPNAPHQVAHLMPYPPPPFGPQPPAARAALAAALGPQASPEQQDAYARGLGGSLIHQVNIVHAVLDGSGRELEGRLLHADRWAGTDGVGCRWRPDGELVVDLTHQRLPEHRRYREVLEFTAQDTVATLTLPSPYARDEGARLDIDTWDAAGGLADRHTRTAGPGATGFRRQLLAWARSLSGDGPPLPGLAEVRRDARVMREAALRLS</sequence>
<organism evidence="2 3">
    <name type="scientific">Actinacidiphila acididurans</name>
    <dbReference type="NCBI Taxonomy" id="2784346"/>
    <lineage>
        <taxon>Bacteria</taxon>
        <taxon>Bacillati</taxon>
        <taxon>Actinomycetota</taxon>
        <taxon>Actinomycetes</taxon>
        <taxon>Kitasatosporales</taxon>
        <taxon>Streptomycetaceae</taxon>
        <taxon>Actinacidiphila</taxon>
    </lineage>
</organism>
<protein>
    <submittedName>
        <fullName evidence="2">Gfo/Idh/MocA family oxidoreductase</fullName>
    </submittedName>
</protein>
<dbReference type="InterPro" id="IPR000683">
    <property type="entry name" value="Gfo/Idh/MocA-like_OxRdtase_N"/>
</dbReference>
<dbReference type="Gene3D" id="3.40.50.720">
    <property type="entry name" value="NAD(P)-binding Rossmann-like Domain"/>
    <property type="match status" value="1"/>
</dbReference>
<dbReference type="PANTHER" id="PTHR43249:SF1">
    <property type="entry name" value="D-GLUCOSIDE 3-DEHYDROGENASE"/>
    <property type="match status" value="1"/>
</dbReference>
<dbReference type="EMBL" id="JADKYB010000002">
    <property type="protein sequence ID" value="MBM9503643.1"/>
    <property type="molecule type" value="Genomic_DNA"/>
</dbReference>
<evidence type="ECO:0000259" key="1">
    <source>
        <dbReference type="Pfam" id="PF01408"/>
    </source>
</evidence>
<proteinExistence type="predicted"/>
<evidence type="ECO:0000313" key="3">
    <source>
        <dbReference type="Proteomes" id="UP000749040"/>
    </source>
</evidence>
<name>A0ABS2TJY6_9ACTN</name>
<feature type="domain" description="Gfo/Idh/MocA-like oxidoreductase N-terminal" evidence="1">
    <location>
        <begin position="9"/>
        <end position="129"/>
    </location>
</feature>
<dbReference type="InterPro" id="IPR052515">
    <property type="entry name" value="Gfo/Idh/MocA_Oxidoreductase"/>
</dbReference>
<accession>A0ABS2TJY6</accession>
<dbReference type="PANTHER" id="PTHR43249">
    <property type="entry name" value="UDP-N-ACETYL-2-AMINO-2-DEOXY-D-GLUCURONATE OXIDASE"/>
    <property type="match status" value="1"/>
</dbReference>
<dbReference type="SUPFAM" id="SSF51735">
    <property type="entry name" value="NAD(P)-binding Rossmann-fold domains"/>
    <property type="match status" value="1"/>
</dbReference>
<evidence type="ECO:0000313" key="2">
    <source>
        <dbReference type="EMBL" id="MBM9503643.1"/>
    </source>
</evidence>
<reference evidence="2 3" key="1">
    <citation type="submission" date="2021-01" db="EMBL/GenBank/DDBJ databases">
        <title>Streptomyces acididurans sp. nov., isolated from a peat swamp forest soil.</title>
        <authorList>
            <person name="Chantavorakit T."/>
            <person name="Duangmal K."/>
        </authorList>
    </citation>
    <scope>NUCLEOTIDE SEQUENCE [LARGE SCALE GENOMIC DNA]</scope>
    <source>
        <strain evidence="2 3">KK5PA1</strain>
    </source>
</reference>